<evidence type="ECO:0000256" key="3">
    <source>
        <dbReference type="ARBA" id="ARBA00023054"/>
    </source>
</evidence>
<feature type="coiled-coil region" evidence="7">
    <location>
        <begin position="280"/>
        <end position="307"/>
    </location>
</feature>
<dbReference type="AlphaFoldDB" id="A0A368RXP8"/>
<reference evidence="10" key="2">
    <citation type="submission" date="2015-07" db="EMBL/GenBank/DDBJ databases">
        <authorList>
            <person name="Noorani M."/>
        </authorList>
    </citation>
    <scope>NUCLEOTIDE SEQUENCE</scope>
    <source>
        <strain evidence="10">Yugu1</strain>
    </source>
</reference>
<keyword evidence="5" id="KW-0804">Transcription</keyword>
<evidence type="ECO:0000256" key="2">
    <source>
        <dbReference type="ARBA" id="ARBA00023015"/>
    </source>
</evidence>
<proteinExistence type="predicted"/>
<evidence type="ECO:0000313" key="10">
    <source>
        <dbReference type="EMBL" id="RCV34952.1"/>
    </source>
</evidence>
<dbReference type="InterPro" id="IPR003035">
    <property type="entry name" value="RWP-RK_dom"/>
</dbReference>
<dbReference type="PANTHER" id="PTHR46373">
    <property type="entry name" value="PROTEIN RKD4"/>
    <property type="match status" value="1"/>
</dbReference>
<dbReference type="PANTHER" id="PTHR46373:SF12">
    <property type="entry name" value="PROTEIN RKD5"/>
    <property type="match status" value="1"/>
</dbReference>
<keyword evidence="4" id="KW-0238">DNA-binding</keyword>
<dbReference type="EMBL" id="CM003534">
    <property type="protein sequence ID" value="RCV34952.1"/>
    <property type="molecule type" value="Genomic_DNA"/>
</dbReference>
<dbReference type="Pfam" id="PF02042">
    <property type="entry name" value="RWP-RK"/>
    <property type="match status" value="1"/>
</dbReference>
<keyword evidence="6" id="KW-0539">Nucleus</keyword>
<evidence type="ECO:0000256" key="7">
    <source>
        <dbReference type="SAM" id="Coils"/>
    </source>
</evidence>
<feature type="compositionally biased region" description="Basic and acidic residues" evidence="8">
    <location>
        <begin position="150"/>
        <end position="168"/>
    </location>
</feature>
<dbReference type="KEGG" id="sita:101760223"/>
<evidence type="ECO:0000256" key="6">
    <source>
        <dbReference type="ARBA" id="ARBA00023242"/>
    </source>
</evidence>
<dbReference type="GO" id="GO:0003700">
    <property type="term" value="F:DNA-binding transcription factor activity"/>
    <property type="evidence" value="ECO:0007669"/>
    <property type="project" value="InterPro"/>
</dbReference>
<evidence type="ECO:0000256" key="5">
    <source>
        <dbReference type="ARBA" id="ARBA00023163"/>
    </source>
</evidence>
<feature type="region of interest" description="Disordered" evidence="8">
    <location>
        <begin position="150"/>
        <end position="199"/>
    </location>
</feature>
<dbReference type="InterPro" id="IPR044607">
    <property type="entry name" value="RKD-like"/>
</dbReference>
<protein>
    <recommendedName>
        <fullName evidence="9">RWP-RK domain-containing protein</fullName>
    </recommendedName>
</protein>
<comment type="function">
    <text evidence="1">Putative transcription factor.</text>
</comment>
<keyword evidence="2" id="KW-0805">Transcription regulation</keyword>
<evidence type="ECO:0000256" key="1">
    <source>
        <dbReference type="ARBA" id="ARBA00004049"/>
    </source>
</evidence>
<keyword evidence="3 7" id="KW-0175">Coiled coil</keyword>
<evidence type="ECO:0000259" key="9">
    <source>
        <dbReference type="PROSITE" id="PS51519"/>
    </source>
</evidence>
<sequence length="344" mass="39280">MDMDAAVSTLTALSIFASTVEHAAFRSVHGYRVIGRKDGKWVRWERWVERQFVLSLSVPPCREVAVPAASPRILMAGWRGRPVFREGQTVGTWRCIVAFDSVAAVKPSSPPPPVLSPLVNPQLECLPNLYKDLQKVFQFQKVEKVPRRVLRDAKEQPIHSGEQEKTSDEADSSGSDSDGDTQSDKELAPSVQKQPRANRKHIDSITLVEIAQYFHLPIREASKTLKIGVSILKRKCRKYGIPRWPHRKIKSLDSLIQDLEYVLEDDPEEDGQQELLQMEEEKQAAAIKALTKRKKMLESEKETLQQKPALDLMTETKQFRDDVFKRRYRAKSAAIDMEMEMETE</sequence>
<evidence type="ECO:0000256" key="4">
    <source>
        <dbReference type="ARBA" id="ARBA00023125"/>
    </source>
</evidence>
<organism evidence="10">
    <name type="scientific">Setaria italica</name>
    <name type="common">Foxtail millet</name>
    <name type="synonym">Panicum italicum</name>
    <dbReference type="NCBI Taxonomy" id="4555"/>
    <lineage>
        <taxon>Eukaryota</taxon>
        <taxon>Viridiplantae</taxon>
        <taxon>Streptophyta</taxon>
        <taxon>Embryophyta</taxon>
        <taxon>Tracheophyta</taxon>
        <taxon>Spermatophyta</taxon>
        <taxon>Magnoliopsida</taxon>
        <taxon>Liliopsida</taxon>
        <taxon>Poales</taxon>
        <taxon>Poaceae</taxon>
        <taxon>PACMAD clade</taxon>
        <taxon>Panicoideae</taxon>
        <taxon>Panicodae</taxon>
        <taxon>Paniceae</taxon>
        <taxon>Cenchrinae</taxon>
        <taxon>Setaria</taxon>
    </lineage>
</organism>
<reference evidence="10" key="1">
    <citation type="journal article" date="2012" name="Nat. Biotechnol.">
        <title>Reference genome sequence of the model plant Setaria.</title>
        <authorList>
            <person name="Bennetzen J.L."/>
            <person name="Schmutz J."/>
            <person name="Wang H."/>
            <person name="Percifield R."/>
            <person name="Hawkins J."/>
            <person name="Pontaroli A.C."/>
            <person name="Estep M."/>
            <person name="Feng L."/>
            <person name="Vaughn J.N."/>
            <person name="Grimwood J."/>
            <person name="Jenkins J."/>
            <person name="Barry K."/>
            <person name="Lindquist E."/>
            <person name="Hellsten U."/>
            <person name="Deshpande S."/>
            <person name="Wang X."/>
            <person name="Wu X."/>
            <person name="Mitros T."/>
            <person name="Triplett J."/>
            <person name="Yang X."/>
            <person name="Ye C.Y."/>
            <person name="Mauro-Herrera M."/>
            <person name="Wang L."/>
            <person name="Li P."/>
            <person name="Sharma M."/>
            <person name="Sharma R."/>
            <person name="Ronald P.C."/>
            <person name="Panaud O."/>
            <person name="Kellogg E.A."/>
            <person name="Brutnell T.P."/>
            <person name="Doust A.N."/>
            <person name="Tuskan G.A."/>
            <person name="Rokhsar D."/>
            <person name="Devos K.M."/>
        </authorList>
    </citation>
    <scope>NUCLEOTIDE SEQUENCE [LARGE SCALE GENOMIC DNA]</scope>
    <source>
        <strain evidence="10">Yugu1</strain>
    </source>
</reference>
<gene>
    <name evidence="10" type="ORF">SETIT_7G199700v2</name>
</gene>
<dbReference type="GO" id="GO:0003677">
    <property type="term" value="F:DNA binding"/>
    <property type="evidence" value="ECO:0007669"/>
    <property type="project" value="UniProtKB-KW"/>
</dbReference>
<evidence type="ECO:0000256" key="8">
    <source>
        <dbReference type="SAM" id="MobiDB-lite"/>
    </source>
</evidence>
<feature type="domain" description="RWP-RK" evidence="9">
    <location>
        <begin position="187"/>
        <end position="272"/>
    </location>
</feature>
<dbReference type="STRING" id="4555.A0A368RXP8"/>
<name>A0A368RXP8_SETIT</name>
<accession>A0A368RXP8</accession>
<dbReference type="OrthoDB" id="6270329at2759"/>
<dbReference type="PROSITE" id="PS51519">
    <property type="entry name" value="RWP_RK"/>
    <property type="match status" value="1"/>
</dbReference>